<proteinExistence type="predicted"/>
<keyword evidence="2" id="KW-1185">Reference proteome</keyword>
<dbReference type="Proteomes" id="UP000233786">
    <property type="component" value="Unassembled WGS sequence"/>
</dbReference>
<accession>A0A2N3XZ33</accession>
<dbReference type="STRING" id="994479.GCA_000194155_03517"/>
<dbReference type="OrthoDB" id="5193571at2"/>
<dbReference type="EMBL" id="PJNB01000001">
    <property type="protein sequence ID" value="PKW15918.1"/>
    <property type="molecule type" value="Genomic_DNA"/>
</dbReference>
<organism evidence="1 2">
    <name type="scientific">Saccharopolyspora spinosa</name>
    <dbReference type="NCBI Taxonomy" id="60894"/>
    <lineage>
        <taxon>Bacteria</taxon>
        <taxon>Bacillati</taxon>
        <taxon>Actinomycetota</taxon>
        <taxon>Actinomycetes</taxon>
        <taxon>Pseudonocardiales</taxon>
        <taxon>Pseudonocardiaceae</taxon>
        <taxon>Saccharopolyspora</taxon>
    </lineage>
</organism>
<protein>
    <submittedName>
        <fullName evidence="1">Uncharacterized protein</fullName>
    </submittedName>
</protein>
<dbReference type="RefSeq" id="WP_010696635.1">
    <property type="nucleotide sequence ID" value="NZ_CP061007.1"/>
</dbReference>
<reference evidence="1" key="1">
    <citation type="submission" date="2017-12" db="EMBL/GenBank/DDBJ databases">
        <title>Sequencing the genomes of 1000 Actinobacteria strains.</title>
        <authorList>
            <person name="Klenk H.-P."/>
        </authorList>
    </citation>
    <scope>NUCLEOTIDE SEQUENCE [LARGE SCALE GENOMIC DNA]</scope>
    <source>
        <strain evidence="1">DSM 44228</strain>
    </source>
</reference>
<dbReference type="AlphaFoldDB" id="A0A2N3XZ33"/>
<comment type="caution">
    <text evidence="1">The sequence shown here is derived from an EMBL/GenBank/DDBJ whole genome shotgun (WGS) entry which is preliminary data.</text>
</comment>
<name>A0A2N3XZ33_SACSN</name>
<evidence type="ECO:0000313" key="2">
    <source>
        <dbReference type="Proteomes" id="UP000233786"/>
    </source>
</evidence>
<gene>
    <name evidence="1" type="ORF">A8926_3700</name>
</gene>
<sequence length="390" mass="40669">MVALGSSMASAVDPWAVQSRIGLTDARLALDSVLMPRPNLSYIDYRSGVMASGDAGTSHMAMLVKPAASGLAVTVEMGNCVINTPGMGAYMCALDSVKTLNLAASSATTNRIDLIVARVYDDLNPALASASGVRKFAVEIWTGDPATGIPTRPVPTVNAGWHPLAEVRVNKNATTISASDITDLRGPALVARGGMRSLYGADAEPTSDAYAEPGAYPGDQRWVHTSGFQHQVYYGAGQGWRGVHNAQVFNANPPAGERKWVLGAGRLEAICSVTIPDPGVPYMIFPTGRLAVLQSPGTAVHAHIKLTKPDGPAVNWVGDDTGNVNADTNHVYSIPPLMFGELTGSTSVYLTAQVIASPNGGGFGYRGSDTGHNLLSVVVYPSTVQPPGTG</sequence>
<evidence type="ECO:0000313" key="1">
    <source>
        <dbReference type="EMBL" id="PKW15918.1"/>
    </source>
</evidence>